<dbReference type="EMBL" id="KK088459">
    <property type="protein sequence ID" value="EYE90433.1"/>
    <property type="molecule type" value="Genomic_DNA"/>
</dbReference>
<name>A0A017S066_ASPRC</name>
<dbReference type="AlphaFoldDB" id="A0A017S066"/>
<gene>
    <name evidence="1" type="ORF">EURHEDRAFT_381943</name>
</gene>
<dbReference type="RefSeq" id="XP_040634123.1">
    <property type="nucleotide sequence ID" value="XM_040779479.1"/>
</dbReference>
<organism evidence="1 2">
    <name type="scientific">Aspergillus ruber (strain CBS 135680)</name>
    <dbReference type="NCBI Taxonomy" id="1388766"/>
    <lineage>
        <taxon>Eukaryota</taxon>
        <taxon>Fungi</taxon>
        <taxon>Dikarya</taxon>
        <taxon>Ascomycota</taxon>
        <taxon>Pezizomycotina</taxon>
        <taxon>Eurotiomycetes</taxon>
        <taxon>Eurotiomycetidae</taxon>
        <taxon>Eurotiales</taxon>
        <taxon>Aspergillaceae</taxon>
        <taxon>Aspergillus</taxon>
        <taxon>Aspergillus subgen. Aspergillus</taxon>
    </lineage>
</organism>
<evidence type="ECO:0000313" key="2">
    <source>
        <dbReference type="Proteomes" id="UP000019804"/>
    </source>
</evidence>
<reference evidence="2" key="1">
    <citation type="journal article" date="2014" name="Nat. Commun.">
        <title>Genomic adaptations of the halophilic Dead Sea filamentous fungus Eurotium rubrum.</title>
        <authorList>
            <person name="Kis-Papo T."/>
            <person name="Weig A.R."/>
            <person name="Riley R."/>
            <person name="Persoh D."/>
            <person name="Salamov A."/>
            <person name="Sun H."/>
            <person name="Lipzen A."/>
            <person name="Wasser S.P."/>
            <person name="Rambold G."/>
            <person name="Grigoriev I.V."/>
            <person name="Nevo E."/>
        </authorList>
    </citation>
    <scope>NUCLEOTIDE SEQUENCE [LARGE SCALE GENOMIC DNA]</scope>
    <source>
        <strain evidence="2">CBS 135680</strain>
    </source>
</reference>
<sequence length="330" mass="36835">MGFLDTIISFIERLVRLFIGANEEKLYGLDHAILNVEVPPRNMWMNMGYWKDTKSFPEACEALLELILITAGLLNEDKTVASTPSAIKLVDVGIGCGDQSLYLTRKLPVAGPDEQRRVLVDSYVGVTFARSQADFARDRLLSRSSDSDTAAWTPDVRIFAADAAKPDSWEPGLKTAVSNDHGHDKTQTWLLALDTLYHYKPSRTPLLTLACCNLQASFMAFDLLLDSSASFTSKLLVRLMCLLSGIPYTNILTTTQYEDMLVQAGYDRDTIQIRDISEHVFPGISAYIREKDRALKKFGMGVGKFKVPGWLFGWWGRSGVIRGVVVVARR</sequence>
<dbReference type="Gene3D" id="3.40.50.150">
    <property type="entry name" value="Vaccinia Virus protein VP39"/>
    <property type="match status" value="1"/>
</dbReference>
<dbReference type="InterPro" id="IPR029063">
    <property type="entry name" value="SAM-dependent_MTases_sf"/>
</dbReference>
<dbReference type="STRING" id="1388766.A0A017S066"/>
<accession>A0A017S066</accession>
<protein>
    <submittedName>
        <fullName evidence="1">Uncharacterized protein</fullName>
    </submittedName>
</protein>
<dbReference type="HOGENOM" id="CLU_039068_3_0_1"/>
<evidence type="ECO:0000313" key="1">
    <source>
        <dbReference type="EMBL" id="EYE90433.1"/>
    </source>
</evidence>
<dbReference type="OrthoDB" id="61390at2759"/>
<keyword evidence="2" id="KW-1185">Reference proteome</keyword>
<proteinExistence type="predicted"/>
<dbReference type="GeneID" id="63694603"/>
<dbReference type="Proteomes" id="UP000019804">
    <property type="component" value="Unassembled WGS sequence"/>
</dbReference>